<dbReference type="SMART" id="SM00220">
    <property type="entry name" value="S_TKc"/>
    <property type="match status" value="1"/>
</dbReference>
<dbReference type="PANTHER" id="PTHR38248">
    <property type="entry name" value="FUNK1 6"/>
    <property type="match status" value="1"/>
</dbReference>
<dbReference type="Pfam" id="PF17667">
    <property type="entry name" value="Pkinase_fungal"/>
    <property type="match status" value="1"/>
</dbReference>
<reference evidence="3 4" key="1">
    <citation type="submission" date="2021-08" db="EMBL/GenBank/DDBJ databases">
        <title>Draft Genome Sequence of Phanerochaete sordida strain YK-624.</title>
        <authorList>
            <person name="Mori T."/>
            <person name="Dohra H."/>
            <person name="Suzuki T."/>
            <person name="Kawagishi H."/>
            <person name="Hirai H."/>
        </authorList>
    </citation>
    <scope>NUCLEOTIDE SEQUENCE [LARGE SCALE GENOMIC DNA]</scope>
    <source>
        <strain evidence="3 4">YK-624</strain>
    </source>
</reference>
<dbReference type="SUPFAM" id="SSF56112">
    <property type="entry name" value="Protein kinase-like (PK-like)"/>
    <property type="match status" value="1"/>
</dbReference>
<dbReference type="PROSITE" id="PS50011">
    <property type="entry name" value="PROTEIN_KINASE_DOM"/>
    <property type="match status" value="1"/>
</dbReference>
<feature type="compositionally biased region" description="Low complexity" evidence="1">
    <location>
        <begin position="741"/>
        <end position="754"/>
    </location>
</feature>
<dbReference type="GO" id="GO:0005524">
    <property type="term" value="F:ATP binding"/>
    <property type="evidence" value="ECO:0007669"/>
    <property type="project" value="InterPro"/>
</dbReference>
<dbReference type="Gene3D" id="1.10.510.10">
    <property type="entry name" value="Transferase(Phosphotransferase) domain 1"/>
    <property type="match status" value="1"/>
</dbReference>
<evidence type="ECO:0000256" key="1">
    <source>
        <dbReference type="SAM" id="MobiDB-lite"/>
    </source>
</evidence>
<feature type="compositionally biased region" description="Basic and acidic residues" evidence="1">
    <location>
        <begin position="524"/>
        <end position="535"/>
    </location>
</feature>
<dbReference type="AlphaFoldDB" id="A0A9P3GE75"/>
<name>A0A9P3GE75_9APHY</name>
<comment type="caution">
    <text evidence="3">The sequence shown here is derived from an EMBL/GenBank/DDBJ whole genome shotgun (WGS) entry which is preliminary data.</text>
</comment>
<dbReference type="OrthoDB" id="2803129at2759"/>
<dbReference type="Proteomes" id="UP000703269">
    <property type="component" value="Unassembled WGS sequence"/>
</dbReference>
<dbReference type="EMBL" id="BPQB01000040">
    <property type="protein sequence ID" value="GJE94443.1"/>
    <property type="molecule type" value="Genomic_DNA"/>
</dbReference>
<feature type="region of interest" description="Disordered" evidence="1">
    <location>
        <begin position="740"/>
        <end position="795"/>
    </location>
</feature>
<dbReference type="PANTHER" id="PTHR38248:SF2">
    <property type="entry name" value="FUNK1 11"/>
    <property type="match status" value="1"/>
</dbReference>
<dbReference type="InterPro" id="IPR000719">
    <property type="entry name" value="Prot_kinase_dom"/>
</dbReference>
<dbReference type="InterPro" id="IPR011009">
    <property type="entry name" value="Kinase-like_dom_sf"/>
</dbReference>
<sequence length="795" mass="90613">MPKILLHSLHSQNGQNDQYKTEALADRVYKELVAQGDYVEEAARWKAFPQDPAKLNNENIAFQQLLAVVHAIDKALKTTCQIDQQQDVATTWLVLEPNRSPAHVHRRNKTKPDGVFVKGLAEILRWVSVASCGEFKREDSIKVLNDDIQKTMWNLHHLMREDPRRRFAYSFTIENRTMRLWFCNRSTYVISEPFDFCSEPIYIIRYFLSMMYASEAQLGWDTTMVPVEVDGHMQYDITVDDTLFPGTGKSRVYRTSKLLSNVGTFAVRGRATRVWKAKLLKDGQLVGDDVAIRDNWIDADRPREADVINQILDDVPPDVPNADNPDPEYSKNTLRDHMLTVLASGDVVVDDHLDRTQPAPLTFTSFTIRQEDKSEKAQSRRTKDKAALQEELKNHHEEVDDMMPIPPHHSEQYHVKVHHRIVYKEVCIPLHEVKTLDEALYTILQAADALEIVHSAGWVHRDISGGNILLYGEHVKLSDFEYAKKFDCDIPGGTHEIKTGTAAYMSIEVSMGEYLFLPDRAMPKKEASSTAEHPRKRDKRRAGKRMASGPPTINLFQDHHSPAVWHYNPINDMESLWWAAAYFVFDKDVKFISRDPLKFPLPDEMVESADVRRARLLRQHAFSEPLFHTLDISKRMSMVGSSGTLTKAIPVLHPYLQGQIAPALESLRQVLATCYREAEKEVEKIGRSVATPLYEAFNTHIDLAVESAYHAWFYIEIRALATTIADEGIVIERAWGEEPEQPAAAVAQAEAEPAEAAHPDNEEADVETDGDDNEMDVEESDEDSNEGRRKRTRLV</sequence>
<evidence type="ECO:0000259" key="2">
    <source>
        <dbReference type="PROSITE" id="PS50011"/>
    </source>
</evidence>
<dbReference type="InterPro" id="IPR040976">
    <property type="entry name" value="Pkinase_fungal"/>
</dbReference>
<feature type="domain" description="Protein kinase" evidence="2">
    <location>
        <begin position="333"/>
        <end position="713"/>
    </location>
</feature>
<proteinExistence type="predicted"/>
<protein>
    <recommendedName>
        <fullName evidence="2">Protein kinase domain-containing protein</fullName>
    </recommendedName>
</protein>
<dbReference type="GO" id="GO:0004672">
    <property type="term" value="F:protein kinase activity"/>
    <property type="evidence" value="ECO:0007669"/>
    <property type="project" value="InterPro"/>
</dbReference>
<feature type="region of interest" description="Disordered" evidence="1">
    <location>
        <begin position="367"/>
        <end position="387"/>
    </location>
</feature>
<accession>A0A9P3GE75</accession>
<evidence type="ECO:0000313" key="3">
    <source>
        <dbReference type="EMBL" id="GJE94443.1"/>
    </source>
</evidence>
<keyword evidence="4" id="KW-1185">Reference proteome</keyword>
<feature type="region of interest" description="Disordered" evidence="1">
    <location>
        <begin position="524"/>
        <end position="551"/>
    </location>
</feature>
<evidence type="ECO:0000313" key="4">
    <source>
        <dbReference type="Proteomes" id="UP000703269"/>
    </source>
</evidence>
<organism evidence="3 4">
    <name type="scientific">Phanerochaete sordida</name>
    <dbReference type="NCBI Taxonomy" id="48140"/>
    <lineage>
        <taxon>Eukaryota</taxon>
        <taxon>Fungi</taxon>
        <taxon>Dikarya</taxon>
        <taxon>Basidiomycota</taxon>
        <taxon>Agaricomycotina</taxon>
        <taxon>Agaricomycetes</taxon>
        <taxon>Polyporales</taxon>
        <taxon>Phanerochaetaceae</taxon>
        <taxon>Phanerochaete</taxon>
    </lineage>
</organism>
<feature type="compositionally biased region" description="Basic and acidic residues" evidence="1">
    <location>
        <begin position="369"/>
        <end position="378"/>
    </location>
</feature>
<feature type="compositionally biased region" description="Acidic residues" evidence="1">
    <location>
        <begin position="762"/>
        <end position="784"/>
    </location>
</feature>
<gene>
    <name evidence="3" type="ORF">PsYK624_106130</name>
</gene>